<dbReference type="KEGG" id="pmm:PMM0720"/>
<evidence type="ECO:0000313" key="2">
    <source>
        <dbReference type="Proteomes" id="UP000001026"/>
    </source>
</evidence>
<reference evidence="1 2" key="1">
    <citation type="journal article" date="2003" name="Nature">
        <title>Genome divergence in two Prochlorococcus ecotypes reflects oceanic niche differentiation.</title>
        <authorList>
            <person name="Rocap G."/>
            <person name="Larimer F.W."/>
            <person name="Lamerdin J.E."/>
            <person name="Malfatti S."/>
            <person name="Chain P."/>
            <person name="Ahlgren N.A."/>
            <person name="Arellano A."/>
            <person name="Coleman M."/>
            <person name="Hauser L."/>
            <person name="Hess W.R."/>
            <person name="Johnson Z.I."/>
            <person name="Land M.L."/>
            <person name="Lindell D."/>
            <person name="Post A.F."/>
            <person name="Regala W."/>
            <person name="Shah M."/>
            <person name="Shaw S.L."/>
            <person name="Steglich C."/>
            <person name="Sullivan M.B."/>
            <person name="Ting C.S."/>
            <person name="Tolonen A."/>
            <person name="Webb E.A."/>
            <person name="Zinser E.R."/>
            <person name="Chisholm S.W."/>
        </authorList>
    </citation>
    <scope>NUCLEOTIDE SEQUENCE [LARGE SCALE GENOMIC DNA]</scope>
    <source>
        <strain evidence="2">CCMP1986 / NIES-2087 / MED4</strain>
    </source>
</reference>
<dbReference type="RefSeq" id="WP_011132354.1">
    <property type="nucleotide sequence ID" value="NC_005072.1"/>
</dbReference>
<protein>
    <submittedName>
        <fullName evidence="1">Possible Poly A polymerase regulatory subunit</fullName>
    </submittedName>
</protein>
<evidence type="ECO:0000313" key="1">
    <source>
        <dbReference type="EMBL" id="CAE19179.1"/>
    </source>
</evidence>
<organism evidence="1 2">
    <name type="scientific">Prochlorococcus marinus subsp. pastoris (strain CCMP1986 / NIES-2087 / MED4)</name>
    <dbReference type="NCBI Taxonomy" id="59919"/>
    <lineage>
        <taxon>Bacteria</taxon>
        <taxon>Bacillati</taxon>
        <taxon>Cyanobacteriota</taxon>
        <taxon>Cyanophyceae</taxon>
        <taxon>Synechococcales</taxon>
        <taxon>Prochlorococcaceae</taxon>
        <taxon>Prochlorococcus</taxon>
    </lineage>
</organism>
<name>Q7TUB5_PROMP</name>
<dbReference type="OrthoDB" id="541596at2"/>
<dbReference type="HOGENOM" id="CLU_192983_0_0_3"/>
<dbReference type="AlphaFoldDB" id="Q7TUB5"/>
<gene>
    <name evidence="1" type="ordered locus">PMM0720</name>
</gene>
<dbReference type="EMBL" id="BX548174">
    <property type="protein sequence ID" value="CAE19179.1"/>
    <property type="molecule type" value="Genomic_DNA"/>
</dbReference>
<proteinExistence type="predicted"/>
<dbReference type="Proteomes" id="UP000001026">
    <property type="component" value="Chromosome"/>
</dbReference>
<accession>Q7TUB5</accession>
<sequence>MIFKNSSSSYSDNQEIKIKSINYSYKENFKSEQKSFLNDSEFIENYNNALKSPQSRRLYKTLENDIHSESIKAQEILPLDKISI</sequence>